<sequence length="36" mass="3873">MSWFPGSRTPEGNLELDAASARTLVAHFHECLKGSG</sequence>
<evidence type="ECO:0000313" key="2">
    <source>
        <dbReference type="Proteomes" id="UP000198649"/>
    </source>
</evidence>
<proteinExistence type="predicted"/>
<protein>
    <submittedName>
        <fullName evidence="1">Uncharacterized protein</fullName>
    </submittedName>
</protein>
<name>A0A1I3D6D7_9ACTN</name>
<gene>
    <name evidence="1" type="ORF">SAMN05216561_102367</name>
</gene>
<evidence type="ECO:0000313" key="1">
    <source>
        <dbReference type="EMBL" id="SFH82148.1"/>
    </source>
</evidence>
<dbReference type="Proteomes" id="UP000198649">
    <property type="component" value="Unassembled WGS sequence"/>
</dbReference>
<dbReference type="STRING" id="1005945.SAMN05216561_102367"/>
<reference evidence="1 2" key="1">
    <citation type="submission" date="2016-10" db="EMBL/GenBank/DDBJ databases">
        <authorList>
            <person name="de Groot N.N."/>
        </authorList>
    </citation>
    <scope>NUCLEOTIDE SEQUENCE [LARGE SCALE GENOMIC DNA]</scope>
    <source>
        <strain evidence="1 2">CGMCC 1.11156</strain>
    </source>
</reference>
<accession>A0A1I3D6D7</accession>
<keyword evidence="2" id="KW-1185">Reference proteome</keyword>
<organism evidence="1 2">
    <name type="scientific">Nocardioides psychrotolerans</name>
    <dbReference type="NCBI Taxonomy" id="1005945"/>
    <lineage>
        <taxon>Bacteria</taxon>
        <taxon>Bacillati</taxon>
        <taxon>Actinomycetota</taxon>
        <taxon>Actinomycetes</taxon>
        <taxon>Propionibacteriales</taxon>
        <taxon>Nocardioidaceae</taxon>
        <taxon>Nocardioides</taxon>
    </lineage>
</organism>
<dbReference type="AlphaFoldDB" id="A0A1I3D6D7"/>
<dbReference type="EMBL" id="FOQG01000002">
    <property type="protein sequence ID" value="SFH82148.1"/>
    <property type="molecule type" value="Genomic_DNA"/>
</dbReference>